<reference evidence="9" key="1">
    <citation type="submission" date="2025-08" db="UniProtKB">
        <authorList>
            <consortium name="RefSeq"/>
        </authorList>
    </citation>
    <scope>IDENTIFICATION</scope>
</reference>
<protein>
    <submittedName>
        <fullName evidence="9">Uncharacterized protein LOC115007581</fullName>
    </submittedName>
</protein>
<dbReference type="Proteomes" id="UP000504630">
    <property type="component" value="Chromosome 1"/>
</dbReference>
<evidence type="ECO:0000313" key="9">
    <source>
        <dbReference type="RefSeq" id="XP_029286379.1"/>
    </source>
</evidence>
<sequence length="706" mass="78547">MKSIVILYSLLYAAGIEGADIDVEGYEGGEVSFQCSHRLAWKNNKYLCKDPCEGSEDKLVTVKSGTRAESGRIALVDSGNGVFTVTFRRLQLSDRGRYWCAVDRLGYDTFIEVQLTVKEAVAIETTDKPERSPTWTHQNMSNSTQSTSSLDTSRPADLSTASENTNGGEQNSSTCAVVYATVGAFAVLIILMLAMIVRKRRESSKPQRRVCFNSTDIVYADETEACRGSAVKEVQSLKKTSERYSCTQHPEQDPPTSASTAADCSVPLHIYENIRCSKGTARSRYSAENEGDEHDISSVIYIKPLPPIPERTVKGFIRKHTNEPTATTAATGKPTESCTSNAPACNSRSCSNSRKVRPRSFWFGLDLSGTIEHTDTVFSPGCCLIVQLGKNLSVWTECKLGAMGATWISWRTTTTVIITLLQIQALISVKTTVSGVEGQRFDFRCKYENGQQSNAKYFCYDKDCNMSLIQTVKHDQWEKKGRFSLYDNTTGAFFIVSVDKLTSRDSGTYRCGVDVSLSPDHISIIQLNVFQANPPEHLTHFHMTRSPILPKDLKVDKMHLPLFVTAAMCVAAILFICLFTLCLWLAVKHRRSGPRHNREPSSDYETMMPGVRTEPELRCSFSAPDCKDLSALPPLPPDLCSHFTSKYRESTVTLGLGEYVDVDVPKHICQYQDLDLSRLEDHVYHSLQGNSPPKDGPQRVKDHINC</sequence>
<keyword evidence="6" id="KW-0732">Signal</keyword>
<feature type="region of interest" description="Disordered" evidence="4">
    <location>
        <begin position="127"/>
        <end position="171"/>
    </location>
</feature>
<dbReference type="Pfam" id="PF07686">
    <property type="entry name" value="V-set"/>
    <property type="match status" value="2"/>
</dbReference>
<dbReference type="GeneID" id="115007581"/>
<dbReference type="SUPFAM" id="SSF48726">
    <property type="entry name" value="Immunoglobulin"/>
    <property type="match status" value="2"/>
</dbReference>
<organism evidence="8 9">
    <name type="scientific">Cottoperca gobio</name>
    <name type="common">Frogmouth</name>
    <name type="synonym">Aphritis gobio</name>
    <dbReference type="NCBI Taxonomy" id="56716"/>
    <lineage>
        <taxon>Eukaryota</taxon>
        <taxon>Metazoa</taxon>
        <taxon>Chordata</taxon>
        <taxon>Craniata</taxon>
        <taxon>Vertebrata</taxon>
        <taxon>Euteleostomi</taxon>
        <taxon>Actinopterygii</taxon>
        <taxon>Neopterygii</taxon>
        <taxon>Teleostei</taxon>
        <taxon>Neoteleostei</taxon>
        <taxon>Acanthomorphata</taxon>
        <taxon>Eupercaria</taxon>
        <taxon>Perciformes</taxon>
        <taxon>Notothenioidei</taxon>
        <taxon>Bovichtidae</taxon>
        <taxon>Cottoperca</taxon>
    </lineage>
</organism>
<feature type="compositionally biased region" description="Low complexity" evidence="4">
    <location>
        <begin position="141"/>
        <end position="153"/>
    </location>
</feature>
<feature type="compositionally biased region" description="Polar residues" evidence="4">
    <location>
        <begin position="243"/>
        <end position="260"/>
    </location>
</feature>
<evidence type="ECO:0000313" key="8">
    <source>
        <dbReference type="Proteomes" id="UP000504630"/>
    </source>
</evidence>
<proteinExistence type="predicted"/>
<dbReference type="InterPro" id="IPR036179">
    <property type="entry name" value="Ig-like_dom_sf"/>
</dbReference>
<feature type="compositionally biased region" description="Polar residues" evidence="4">
    <location>
        <begin position="159"/>
        <end position="171"/>
    </location>
</feature>
<evidence type="ECO:0000256" key="2">
    <source>
        <dbReference type="ARBA" id="ARBA00022692"/>
    </source>
</evidence>
<feature type="signal peptide" evidence="6">
    <location>
        <begin position="1"/>
        <end position="18"/>
    </location>
</feature>
<evidence type="ECO:0000256" key="5">
    <source>
        <dbReference type="SAM" id="Phobius"/>
    </source>
</evidence>
<gene>
    <name evidence="9" type="primary">LOC115007581</name>
</gene>
<dbReference type="InterPro" id="IPR003599">
    <property type="entry name" value="Ig_sub"/>
</dbReference>
<name>A0A6J2PM51_COTGO</name>
<dbReference type="InterPro" id="IPR013106">
    <property type="entry name" value="Ig_V-set"/>
</dbReference>
<evidence type="ECO:0000259" key="7">
    <source>
        <dbReference type="PROSITE" id="PS50835"/>
    </source>
</evidence>
<keyword evidence="8" id="KW-1185">Reference proteome</keyword>
<dbReference type="AlphaFoldDB" id="A0A6J2PM51"/>
<dbReference type="PANTHER" id="PTHR11860">
    <property type="entry name" value="POLYMERIC-IMMUNOGLOBULIN RECEPTOR"/>
    <property type="match status" value="1"/>
</dbReference>
<evidence type="ECO:0000256" key="3">
    <source>
        <dbReference type="ARBA" id="ARBA00023136"/>
    </source>
</evidence>
<dbReference type="Gene3D" id="2.60.40.10">
    <property type="entry name" value="Immunoglobulins"/>
    <property type="match status" value="2"/>
</dbReference>
<comment type="subcellular location">
    <subcellularLocation>
        <location evidence="1">Membrane</location>
    </subcellularLocation>
</comment>
<feature type="region of interest" description="Disordered" evidence="4">
    <location>
        <begin position="687"/>
        <end position="706"/>
    </location>
</feature>
<dbReference type="OrthoDB" id="8959642at2759"/>
<dbReference type="InterPro" id="IPR007110">
    <property type="entry name" value="Ig-like_dom"/>
</dbReference>
<evidence type="ECO:0000256" key="1">
    <source>
        <dbReference type="ARBA" id="ARBA00004370"/>
    </source>
</evidence>
<feature type="region of interest" description="Disordered" evidence="4">
    <location>
        <begin position="240"/>
        <end position="260"/>
    </location>
</feature>
<keyword evidence="3 5" id="KW-0472">Membrane</keyword>
<dbReference type="InterPro" id="IPR050671">
    <property type="entry name" value="CD300_family_receptors"/>
</dbReference>
<evidence type="ECO:0000256" key="4">
    <source>
        <dbReference type="SAM" id="MobiDB-lite"/>
    </source>
</evidence>
<feature type="chain" id="PRO_5026885982" evidence="6">
    <location>
        <begin position="19"/>
        <end position="706"/>
    </location>
</feature>
<dbReference type="InterPro" id="IPR013783">
    <property type="entry name" value="Ig-like_fold"/>
</dbReference>
<dbReference type="PANTHER" id="PTHR11860:SF118">
    <property type="entry name" value="CMRF35-LIKE MOLECULE 3-RELATED"/>
    <property type="match status" value="1"/>
</dbReference>
<accession>A0A6J2PM51</accession>
<dbReference type="GO" id="GO:0005886">
    <property type="term" value="C:plasma membrane"/>
    <property type="evidence" value="ECO:0007669"/>
    <property type="project" value="TreeGrafter"/>
</dbReference>
<dbReference type="KEGG" id="cgob:115007581"/>
<keyword evidence="5" id="KW-1133">Transmembrane helix</keyword>
<feature type="transmembrane region" description="Helical" evidence="5">
    <location>
        <begin position="560"/>
        <end position="587"/>
    </location>
</feature>
<keyword evidence="2 5" id="KW-0812">Transmembrane</keyword>
<feature type="transmembrane region" description="Helical" evidence="5">
    <location>
        <begin position="176"/>
        <end position="197"/>
    </location>
</feature>
<dbReference type="PROSITE" id="PS50835">
    <property type="entry name" value="IG_LIKE"/>
    <property type="match status" value="1"/>
</dbReference>
<dbReference type="InParanoid" id="A0A6J2PM51"/>
<dbReference type="GO" id="GO:0004888">
    <property type="term" value="F:transmembrane signaling receptor activity"/>
    <property type="evidence" value="ECO:0007669"/>
    <property type="project" value="TreeGrafter"/>
</dbReference>
<dbReference type="SMART" id="SM00409">
    <property type="entry name" value="IG"/>
    <property type="match status" value="2"/>
</dbReference>
<feature type="domain" description="Ig-like" evidence="7">
    <location>
        <begin position="424"/>
        <end position="523"/>
    </location>
</feature>
<dbReference type="RefSeq" id="XP_029286379.1">
    <property type="nucleotide sequence ID" value="XM_029430519.1"/>
</dbReference>
<evidence type="ECO:0000256" key="6">
    <source>
        <dbReference type="SAM" id="SignalP"/>
    </source>
</evidence>
<feature type="compositionally biased region" description="Basic and acidic residues" evidence="4">
    <location>
        <begin position="696"/>
        <end position="706"/>
    </location>
</feature>